<feature type="transmembrane region" description="Helical" evidence="1">
    <location>
        <begin position="82"/>
        <end position="101"/>
    </location>
</feature>
<dbReference type="EMBL" id="VDCQ01000038">
    <property type="protein sequence ID" value="TNJ63758.1"/>
    <property type="molecule type" value="Genomic_DNA"/>
</dbReference>
<organism evidence="2 3">
    <name type="scientific">Paenibacillus hemerocallicola</name>
    <dbReference type="NCBI Taxonomy" id="1172614"/>
    <lineage>
        <taxon>Bacteria</taxon>
        <taxon>Bacillati</taxon>
        <taxon>Bacillota</taxon>
        <taxon>Bacilli</taxon>
        <taxon>Bacillales</taxon>
        <taxon>Paenibacillaceae</taxon>
        <taxon>Paenibacillus</taxon>
    </lineage>
</organism>
<keyword evidence="1" id="KW-0812">Transmembrane</keyword>
<accession>A0A5C4T3X0</accession>
<evidence type="ECO:0000313" key="2">
    <source>
        <dbReference type="EMBL" id="TNJ63758.1"/>
    </source>
</evidence>
<gene>
    <name evidence="2" type="ORF">FE784_23855</name>
</gene>
<keyword evidence="1" id="KW-1133">Transmembrane helix</keyword>
<keyword evidence="1" id="KW-0472">Membrane</keyword>
<protein>
    <submittedName>
        <fullName evidence="2">Uncharacterized protein</fullName>
    </submittedName>
</protein>
<dbReference type="AlphaFoldDB" id="A0A5C4T3X0"/>
<dbReference type="OrthoDB" id="2739603at2"/>
<evidence type="ECO:0000313" key="3">
    <source>
        <dbReference type="Proteomes" id="UP000307943"/>
    </source>
</evidence>
<dbReference type="Proteomes" id="UP000307943">
    <property type="component" value="Unassembled WGS sequence"/>
</dbReference>
<keyword evidence="3" id="KW-1185">Reference proteome</keyword>
<feature type="transmembrane region" description="Helical" evidence="1">
    <location>
        <begin position="45"/>
        <end position="70"/>
    </location>
</feature>
<name>A0A5C4T3X0_9BACL</name>
<proteinExistence type="predicted"/>
<reference evidence="2 3" key="1">
    <citation type="submission" date="2019-05" db="EMBL/GenBank/DDBJ databases">
        <title>We sequenced the genome of Paenibacillus hemerocallicola KCTC 33185 for further insight into its adaptation and study the phylogeny of Paenibacillus.</title>
        <authorList>
            <person name="Narsing Rao M.P."/>
        </authorList>
    </citation>
    <scope>NUCLEOTIDE SEQUENCE [LARGE SCALE GENOMIC DNA]</scope>
    <source>
        <strain evidence="2 3">KCTC 33185</strain>
    </source>
</reference>
<comment type="caution">
    <text evidence="2">The sequence shown here is derived from an EMBL/GenBank/DDBJ whole genome shotgun (WGS) entry which is preliminary data.</text>
</comment>
<dbReference type="RefSeq" id="WP_139604770.1">
    <property type="nucleotide sequence ID" value="NZ_VDCQ01000038.1"/>
</dbReference>
<feature type="transmembrane region" description="Helical" evidence="1">
    <location>
        <begin position="7"/>
        <end position="25"/>
    </location>
</feature>
<feature type="transmembrane region" description="Helical" evidence="1">
    <location>
        <begin position="113"/>
        <end position="134"/>
    </location>
</feature>
<evidence type="ECO:0000256" key="1">
    <source>
        <dbReference type="SAM" id="Phobius"/>
    </source>
</evidence>
<sequence>MGQMTRYLFMWLAFVILYSVAVTGLEVWEGNKITTTEYYGLRNIGLIYLAVTVLPAIGLYPVTLLPLSVLIGKVIKPMPVRLLLYCAAGCFGGIWIFRSLYDDYFVKGYGLNISSAVLVFGAFGLAYALADHYIASRHPSERR</sequence>